<dbReference type="EMBL" id="CP013655">
    <property type="protein sequence ID" value="ALS35675.1"/>
    <property type="molecule type" value="Genomic_DNA"/>
</dbReference>
<protein>
    <submittedName>
        <fullName evidence="1">Uncharacterized protein</fullName>
    </submittedName>
</protein>
<name>A0A0U2VDI9_9ENTE</name>
<accession>A0A0U2VDI9</accession>
<dbReference type="RefSeq" id="WP_208928355.1">
    <property type="nucleotide sequence ID" value="NZ_CP013655.1"/>
</dbReference>
<sequence length="113" mass="13053">MWKNLSLKNVSKIERCVGEYNIWMVGILPYGKMKVKIYEDNSGAFSGYTDINIKLRSDDNYPESAVGFGKTQQEALSETIKNFNELLEREYPEEQFPEGLSGDYIEYTEPSDF</sequence>
<proteinExistence type="predicted"/>
<dbReference type="KEGG" id="erx:ATZ35_00435"/>
<dbReference type="Proteomes" id="UP000067523">
    <property type="component" value="Chromosome"/>
</dbReference>
<dbReference type="AlphaFoldDB" id="A0A0U2VDI9"/>
<reference evidence="2" key="1">
    <citation type="submission" date="2015-12" db="EMBL/GenBank/DDBJ databases">
        <authorList>
            <person name="Lauer A."/>
            <person name="Humrighouse B."/>
            <person name="Loparev V."/>
            <person name="Shewmaker P.L."/>
            <person name="Whitney A.M."/>
            <person name="McLaughlin R.W."/>
        </authorList>
    </citation>
    <scope>NUCLEOTIDE SEQUENCE [LARGE SCALE GENOMIC DNA]</scope>
    <source>
        <strain evidence="2">LMG 26678</strain>
    </source>
</reference>
<dbReference type="STRING" id="118060.ATZ35_00435"/>
<evidence type="ECO:0000313" key="2">
    <source>
        <dbReference type="Proteomes" id="UP000067523"/>
    </source>
</evidence>
<evidence type="ECO:0000313" key="1">
    <source>
        <dbReference type="EMBL" id="ALS35675.1"/>
    </source>
</evidence>
<gene>
    <name evidence="1" type="ORF">ATZ35_00435</name>
</gene>
<organism evidence="1 2">
    <name type="scientific">Enterococcus rotai</name>
    <dbReference type="NCBI Taxonomy" id="118060"/>
    <lineage>
        <taxon>Bacteria</taxon>
        <taxon>Bacillati</taxon>
        <taxon>Bacillota</taxon>
        <taxon>Bacilli</taxon>
        <taxon>Lactobacillales</taxon>
        <taxon>Enterococcaceae</taxon>
        <taxon>Enterococcus</taxon>
    </lineage>
</organism>
<keyword evidence="2" id="KW-1185">Reference proteome</keyword>